<dbReference type="EMBL" id="DVND01000155">
    <property type="protein sequence ID" value="HIU48896.1"/>
    <property type="molecule type" value="Genomic_DNA"/>
</dbReference>
<dbReference type="InterPro" id="IPR016181">
    <property type="entry name" value="Acyl_CoA_acyltransferase"/>
</dbReference>
<reference evidence="4" key="2">
    <citation type="journal article" date="2021" name="PeerJ">
        <title>Extensive microbial diversity within the chicken gut microbiome revealed by metagenomics and culture.</title>
        <authorList>
            <person name="Gilroy R."/>
            <person name="Ravi A."/>
            <person name="Getino M."/>
            <person name="Pursley I."/>
            <person name="Horton D.L."/>
            <person name="Alikhan N.F."/>
            <person name="Baker D."/>
            <person name="Gharbi K."/>
            <person name="Hall N."/>
            <person name="Watson M."/>
            <person name="Adriaenssens E.M."/>
            <person name="Foster-Nyarko E."/>
            <person name="Jarju S."/>
            <person name="Secka A."/>
            <person name="Antonio M."/>
            <person name="Oren A."/>
            <person name="Chaudhuri R.R."/>
            <person name="La Ragione R."/>
            <person name="Hildebrand F."/>
            <person name="Pallen M.J."/>
        </authorList>
    </citation>
    <scope>NUCLEOTIDE SEQUENCE</scope>
    <source>
        <strain evidence="4">ChiSjej4B22-9803</strain>
    </source>
</reference>
<reference evidence="4" key="1">
    <citation type="submission" date="2020-10" db="EMBL/GenBank/DDBJ databases">
        <authorList>
            <person name="Gilroy R."/>
        </authorList>
    </citation>
    <scope>NUCLEOTIDE SEQUENCE</scope>
    <source>
        <strain evidence="4">ChiSjej4B22-9803</strain>
    </source>
</reference>
<keyword evidence="2" id="KW-0012">Acyltransferase</keyword>
<dbReference type="GO" id="GO:0016747">
    <property type="term" value="F:acyltransferase activity, transferring groups other than amino-acyl groups"/>
    <property type="evidence" value="ECO:0007669"/>
    <property type="project" value="InterPro"/>
</dbReference>
<dbReference type="PANTHER" id="PTHR42919">
    <property type="entry name" value="N-ALPHA-ACETYLTRANSFERASE"/>
    <property type="match status" value="1"/>
</dbReference>
<evidence type="ECO:0000256" key="2">
    <source>
        <dbReference type="ARBA" id="ARBA00023315"/>
    </source>
</evidence>
<proteinExistence type="predicted"/>
<gene>
    <name evidence="4" type="ORF">IAB04_05995</name>
</gene>
<sequence length="170" mass="19279">MDKFQSLFQVRMATYDDIPSILEITKEAFLKYRELSGTDHLAALEETYDDVKKDIDEKIVLIALSNDVPVGSVRVQVFEDGTAYLSRFGVKVTSQNNGIGKSIMNLVDEIMRKKGVRSIALHTGAKITALIRFYYGRGFYVDSTDKSRGYIRALLIKEYPPEKRQIGDTK</sequence>
<dbReference type="CDD" id="cd04301">
    <property type="entry name" value="NAT_SF"/>
    <property type="match status" value="1"/>
</dbReference>
<name>A0A9D1LVU8_9FIRM</name>
<protein>
    <submittedName>
        <fullName evidence="4">GNAT family N-acetyltransferase</fullName>
    </submittedName>
</protein>
<dbReference type="InterPro" id="IPR051556">
    <property type="entry name" value="N-term/lysine_N-AcTrnsfr"/>
</dbReference>
<dbReference type="InterPro" id="IPR000182">
    <property type="entry name" value="GNAT_dom"/>
</dbReference>
<dbReference type="PROSITE" id="PS51186">
    <property type="entry name" value="GNAT"/>
    <property type="match status" value="1"/>
</dbReference>
<organism evidence="4 5">
    <name type="scientific">Candidatus Avimonoglobus intestinipullorum</name>
    <dbReference type="NCBI Taxonomy" id="2840699"/>
    <lineage>
        <taxon>Bacteria</taxon>
        <taxon>Bacillati</taxon>
        <taxon>Bacillota</taxon>
        <taxon>Clostridia</taxon>
        <taxon>Eubacteriales</taxon>
        <taxon>Candidatus Avimonoglobus</taxon>
    </lineage>
</organism>
<comment type="caution">
    <text evidence="4">The sequence shown here is derived from an EMBL/GenBank/DDBJ whole genome shotgun (WGS) entry which is preliminary data.</text>
</comment>
<dbReference type="PANTHER" id="PTHR42919:SF8">
    <property type="entry name" value="N-ALPHA-ACETYLTRANSFERASE 50"/>
    <property type="match status" value="1"/>
</dbReference>
<evidence type="ECO:0000256" key="1">
    <source>
        <dbReference type="ARBA" id="ARBA00022679"/>
    </source>
</evidence>
<dbReference type="AlphaFoldDB" id="A0A9D1LVU8"/>
<evidence type="ECO:0000313" key="4">
    <source>
        <dbReference type="EMBL" id="HIU48896.1"/>
    </source>
</evidence>
<feature type="domain" description="N-acetyltransferase" evidence="3">
    <location>
        <begin position="8"/>
        <end position="161"/>
    </location>
</feature>
<keyword evidence="1" id="KW-0808">Transferase</keyword>
<dbReference type="Gene3D" id="3.40.630.30">
    <property type="match status" value="1"/>
</dbReference>
<dbReference type="Pfam" id="PF00583">
    <property type="entry name" value="Acetyltransf_1"/>
    <property type="match status" value="1"/>
</dbReference>
<evidence type="ECO:0000313" key="5">
    <source>
        <dbReference type="Proteomes" id="UP000824111"/>
    </source>
</evidence>
<dbReference type="Proteomes" id="UP000824111">
    <property type="component" value="Unassembled WGS sequence"/>
</dbReference>
<accession>A0A9D1LVU8</accession>
<evidence type="ECO:0000259" key="3">
    <source>
        <dbReference type="PROSITE" id="PS51186"/>
    </source>
</evidence>
<dbReference type="SUPFAM" id="SSF55729">
    <property type="entry name" value="Acyl-CoA N-acyltransferases (Nat)"/>
    <property type="match status" value="1"/>
</dbReference>